<dbReference type="InterPro" id="IPR010699">
    <property type="entry name" value="DUF1275"/>
</dbReference>
<dbReference type="PANTHER" id="PTHR37314">
    <property type="entry name" value="SLR0142 PROTEIN"/>
    <property type="match status" value="1"/>
</dbReference>
<reference evidence="2 3" key="1">
    <citation type="submission" date="2019-04" db="EMBL/GenBank/DDBJ databases">
        <title>Taxonomy of novel Haliea sp. from mangrove soil of West Coast of India.</title>
        <authorList>
            <person name="Verma A."/>
            <person name="Kumar P."/>
            <person name="Krishnamurthi S."/>
        </authorList>
    </citation>
    <scope>NUCLEOTIDE SEQUENCE [LARGE SCALE GENOMIC DNA]</scope>
    <source>
        <strain evidence="2 3">SAOS-164</strain>
    </source>
</reference>
<dbReference type="PANTHER" id="PTHR37314:SF4">
    <property type="entry name" value="UPF0700 TRANSMEMBRANE PROTEIN YOAK"/>
    <property type="match status" value="1"/>
</dbReference>
<keyword evidence="1" id="KW-1133">Transmembrane helix</keyword>
<feature type="transmembrane region" description="Helical" evidence="1">
    <location>
        <begin position="170"/>
        <end position="190"/>
    </location>
</feature>
<evidence type="ECO:0000256" key="1">
    <source>
        <dbReference type="SAM" id="Phobius"/>
    </source>
</evidence>
<feature type="transmembrane region" description="Helical" evidence="1">
    <location>
        <begin position="59"/>
        <end position="80"/>
    </location>
</feature>
<proteinExistence type="predicted"/>
<feature type="transmembrane region" description="Helical" evidence="1">
    <location>
        <begin position="136"/>
        <end position="158"/>
    </location>
</feature>
<dbReference type="PROSITE" id="PS51257">
    <property type="entry name" value="PROKAR_LIPOPROTEIN"/>
    <property type="match status" value="1"/>
</dbReference>
<evidence type="ECO:0000313" key="3">
    <source>
        <dbReference type="Proteomes" id="UP000298050"/>
    </source>
</evidence>
<dbReference type="Pfam" id="PF06912">
    <property type="entry name" value="DUF1275"/>
    <property type="match status" value="1"/>
</dbReference>
<dbReference type="Proteomes" id="UP000298050">
    <property type="component" value="Unassembled WGS sequence"/>
</dbReference>
<organism evidence="2 3">
    <name type="scientific">Mangrovimicrobium sediminis</name>
    <dbReference type="NCBI Taxonomy" id="2562682"/>
    <lineage>
        <taxon>Bacteria</taxon>
        <taxon>Pseudomonadati</taxon>
        <taxon>Pseudomonadota</taxon>
        <taxon>Gammaproteobacteria</taxon>
        <taxon>Cellvibrionales</taxon>
        <taxon>Halieaceae</taxon>
        <taxon>Mangrovimicrobium</taxon>
    </lineage>
</organism>
<sequence>MISRLPRWIEYGASILALVAGCINAIGLLGFEHQSVSHLSGTATLLGAHLVGQSLGSSWHLAGILFAFFLGAALSGYLLHGSTLKLGRHYDTALLAEAVLIFVAYTTLSRGDYVGHYAASAACGIQNALATTYSGAIIRTTHLTGIFTDLGIMLGAVLRRDAFDRRKAVLYLLIISGFIGGGALGAWLFSELRFEALLFPGTVCLLLAGGYRIYRRRAG</sequence>
<dbReference type="EMBL" id="SRLE01000006">
    <property type="protein sequence ID" value="TGD74265.1"/>
    <property type="molecule type" value="Genomic_DNA"/>
</dbReference>
<feature type="transmembrane region" description="Helical" evidence="1">
    <location>
        <begin position="12"/>
        <end position="31"/>
    </location>
</feature>
<dbReference type="RefSeq" id="WP_135443034.1">
    <property type="nucleotide sequence ID" value="NZ_SRLE01000006.1"/>
</dbReference>
<feature type="transmembrane region" description="Helical" evidence="1">
    <location>
        <begin position="92"/>
        <end position="108"/>
    </location>
</feature>
<keyword evidence="1" id="KW-0812">Transmembrane</keyword>
<name>A0A4Z0M4N9_9GAMM</name>
<dbReference type="OrthoDB" id="270162at2"/>
<accession>A0A4Z0M4N9</accession>
<keyword evidence="1" id="KW-0472">Membrane</keyword>
<dbReference type="AlphaFoldDB" id="A0A4Z0M4N9"/>
<comment type="caution">
    <text evidence="2">The sequence shown here is derived from an EMBL/GenBank/DDBJ whole genome shotgun (WGS) entry which is preliminary data.</text>
</comment>
<keyword evidence="3" id="KW-1185">Reference proteome</keyword>
<gene>
    <name evidence="2" type="ORF">E4634_09085</name>
</gene>
<feature type="transmembrane region" description="Helical" evidence="1">
    <location>
        <begin position="196"/>
        <end position="214"/>
    </location>
</feature>
<protein>
    <submittedName>
        <fullName evidence="2">DUF1275 domain-containing protein</fullName>
    </submittedName>
</protein>
<evidence type="ECO:0000313" key="2">
    <source>
        <dbReference type="EMBL" id="TGD74265.1"/>
    </source>
</evidence>